<dbReference type="EMBL" id="JAMSHJ010000005">
    <property type="protein sequence ID" value="KAI5411286.1"/>
    <property type="molecule type" value="Genomic_DNA"/>
</dbReference>
<sequence>MSKQEEKVIQPQVKRVEIVIPSTEVRKKGKIGAASEASRGQNGSLVERACGCFCLVMSGYARVEHRCRCAQAAMERRLSSRGAERQCLYQRAMVTLFHDMIHRGINYYVDDMIAKSHTEVGHLVDRGKSFDRLRQFKLRLNLDECTVRVRSGCLPTETVYAGSYHFVDCQDGSDQKAIKGYCRITSLRNPLRSSTDEV</sequence>
<dbReference type="InterPro" id="IPR043502">
    <property type="entry name" value="DNA/RNA_pol_sf"/>
</dbReference>
<keyword evidence="2" id="KW-1185">Reference proteome</keyword>
<protein>
    <submittedName>
        <fullName evidence="1">Uncharacterized protein</fullName>
    </submittedName>
</protein>
<dbReference type="Gramene" id="Psat05G0640000-T1">
    <property type="protein sequence ID" value="KAI5411286.1"/>
    <property type="gene ID" value="KIW84_056400"/>
</dbReference>
<gene>
    <name evidence="1" type="ORF">KIW84_056400</name>
</gene>
<dbReference type="AlphaFoldDB" id="A0A9D4X333"/>
<reference evidence="1 2" key="1">
    <citation type="journal article" date="2022" name="Nat. Genet.">
        <title>Improved pea reference genome and pan-genome highlight genomic features and evolutionary characteristics.</title>
        <authorList>
            <person name="Yang T."/>
            <person name="Liu R."/>
            <person name="Luo Y."/>
            <person name="Hu S."/>
            <person name="Wang D."/>
            <person name="Wang C."/>
            <person name="Pandey M.K."/>
            <person name="Ge S."/>
            <person name="Xu Q."/>
            <person name="Li N."/>
            <person name="Li G."/>
            <person name="Huang Y."/>
            <person name="Saxena R.K."/>
            <person name="Ji Y."/>
            <person name="Li M."/>
            <person name="Yan X."/>
            <person name="He Y."/>
            <person name="Liu Y."/>
            <person name="Wang X."/>
            <person name="Xiang C."/>
            <person name="Varshney R.K."/>
            <person name="Ding H."/>
            <person name="Gao S."/>
            <person name="Zong X."/>
        </authorList>
    </citation>
    <scope>NUCLEOTIDE SEQUENCE [LARGE SCALE GENOMIC DNA]</scope>
    <source>
        <strain evidence="1 2">cv. Zhongwan 6</strain>
    </source>
</reference>
<dbReference type="Gene3D" id="3.30.70.270">
    <property type="match status" value="1"/>
</dbReference>
<organism evidence="1 2">
    <name type="scientific">Pisum sativum</name>
    <name type="common">Garden pea</name>
    <name type="synonym">Lathyrus oleraceus</name>
    <dbReference type="NCBI Taxonomy" id="3888"/>
    <lineage>
        <taxon>Eukaryota</taxon>
        <taxon>Viridiplantae</taxon>
        <taxon>Streptophyta</taxon>
        <taxon>Embryophyta</taxon>
        <taxon>Tracheophyta</taxon>
        <taxon>Spermatophyta</taxon>
        <taxon>Magnoliopsida</taxon>
        <taxon>eudicotyledons</taxon>
        <taxon>Gunneridae</taxon>
        <taxon>Pentapetalae</taxon>
        <taxon>rosids</taxon>
        <taxon>fabids</taxon>
        <taxon>Fabales</taxon>
        <taxon>Fabaceae</taxon>
        <taxon>Papilionoideae</taxon>
        <taxon>50 kb inversion clade</taxon>
        <taxon>NPAAA clade</taxon>
        <taxon>Hologalegina</taxon>
        <taxon>IRL clade</taxon>
        <taxon>Fabeae</taxon>
        <taxon>Lathyrus</taxon>
    </lineage>
</organism>
<name>A0A9D4X333_PEA</name>
<dbReference type="Proteomes" id="UP001058974">
    <property type="component" value="Chromosome 5"/>
</dbReference>
<proteinExistence type="predicted"/>
<evidence type="ECO:0000313" key="2">
    <source>
        <dbReference type="Proteomes" id="UP001058974"/>
    </source>
</evidence>
<evidence type="ECO:0000313" key="1">
    <source>
        <dbReference type="EMBL" id="KAI5411286.1"/>
    </source>
</evidence>
<dbReference type="InterPro" id="IPR043128">
    <property type="entry name" value="Rev_trsase/Diguanyl_cyclase"/>
</dbReference>
<dbReference type="SUPFAM" id="SSF56672">
    <property type="entry name" value="DNA/RNA polymerases"/>
    <property type="match status" value="1"/>
</dbReference>
<comment type="caution">
    <text evidence="1">The sequence shown here is derived from an EMBL/GenBank/DDBJ whole genome shotgun (WGS) entry which is preliminary data.</text>
</comment>
<accession>A0A9D4X333</accession>